<dbReference type="InterPro" id="IPR036851">
    <property type="entry name" value="Chloroperoxidase-like_sf"/>
</dbReference>
<comment type="similarity">
    <text evidence="7">Belongs to the chloroperoxidase family.</text>
</comment>
<dbReference type="PANTHER" id="PTHR33577">
    <property type="entry name" value="STERIGMATOCYSTIN BIOSYNTHESIS PEROXIDASE STCC-RELATED"/>
    <property type="match status" value="1"/>
</dbReference>
<sequence length="382" mass="41040">MYTVIQNVFLCASSFISSSVICPLNVDPTFDIIPSSLFAGHKIVLPPLPVDTGLKKIPDAAHPFKAPGPTDQRGPCPALNTLANHGYIPRTGIASFEQILNGTGEGFNMARDLAGFLAGFAMLARGNAFEDLLSIGGEDHRVPPLPGQIDGPGRPGGIAKHGRFEGDVSMTRQDAALGDDRHFQDSLFDQFLAYIGHFGDNSPVTGNYSLVNLKVMQEFKWERFLDDQSRDPKLSFHAGRIGSSYNEAAFILKFFANGTDETLSIPSLGSIFRNQTFAPNWWRRASPGDVALILATASDVLSAHLVQPGQNAPNLTYITDPPYVGPCNAAYFDLAVLNLPYTYTTLINHSTGLFAENVKTLLGVVAGAFNCTVIPPAGPVGT</sequence>
<evidence type="ECO:0000259" key="8">
    <source>
        <dbReference type="PROSITE" id="PS51405"/>
    </source>
</evidence>
<evidence type="ECO:0000256" key="2">
    <source>
        <dbReference type="ARBA" id="ARBA00022559"/>
    </source>
</evidence>
<feature type="domain" description="Heme haloperoxidase family profile" evidence="8">
    <location>
        <begin position="60"/>
        <end position="302"/>
    </location>
</feature>
<evidence type="ECO:0000256" key="4">
    <source>
        <dbReference type="ARBA" id="ARBA00022723"/>
    </source>
</evidence>
<dbReference type="OrthoDB" id="2542103at2759"/>
<keyword evidence="3" id="KW-0349">Heme</keyword>
<evidence type="ECO:0000256" key="1">
    <source>
        <dbReference type="ARBA" id="ARBA00001970"/>
    </source>
</evidence>
<accession>A0A164X0N5</accession>
<evidence type="ECO:0000313" key="9">
    <source>
        <dbReference type="EMBL" id="KZS95535.1"/>
    </source>
</evidence>
<keyword evidence="2 9" id="KW-0575">Peroxidase</keyword>
<dbReference type="PROSITE" id="PS51405">
    <property type="entry name" value="HEME_HALOPEROXIDASE"/>
    <property type="match status" value="1"/>
</dbReference>
<dbReference type="PANTHER" id="PTHR33577:SF16">
    <property type="entry name" value="HEME HALOPEROXIDASE FAMILY PROFILE DOMAIN-CONTAINING PROTEIN"/>
    <property type="match status" value="1"/>
</dbReference>
<evidence type="ECO:0000256" key="3">
    <source>
        <dbReference type="ARBA" id="ARBA00022617"/>
    </source>
</evidence>
<dbReference type="GO" id="GO:0046872">
    <property type="term" value="F:metal ion binding"/>
    <property type="evidence" value="ECO:0007669"/>
    <property type="project" value="UniProtKB-KW"/>
</dbReference>
<gene>
    <name evidence="9" type="ORF">SISNIDRAFT_452193</name>
</gene>
<evidence type="ECO:0000256" key="7">
    <source>
        <dbReference type="ARBA" id="ARBA00025795"/>
    </source>
</evidence>
<dbReference type="GO" id="GO:0004601">
    <property type="term" value="F:peroxidase activity"/>
    <property type="evidence" value="ECO:0007669"/>
    <property type="project" value="UniProtKB-KW"/>
</dbReference>
<dbReference type="EMBL" id="KV419401">
    <property type="protein sequence ID" value="KZS95535.1"/>
    <property type="molecule type" value="Genomic_DNA"/>
</dbReference>
<keyword evidence="4" id="KW-0479">Metal-binding</keyword>
<proteinExistence type="inferred from homology"/>
<comment type="cofactor">
    <cofactor evidence="1">
        <name>heme b</name>
        <dbReference type="ChEBI" id="CHEBI:60344"/>
    </cofactor>
</comment>
<reference evidence="9 10" key="1">
    <citation type="journal article" date="2016" name="Mol. Biol. Evol.">
        <title>Comparative Genomics of Early-Diverging Mushroom-Forming Fungi Provides Insights into the Origins of Lignocellulose Decay Capabilities.</title>
        <authorList>
            <person name="Nagy L.G."/>
            <person name="Riley R."/>
            <person name="Tritt A."/>
            <person name="Adam C."/>
            <person name="Daum C."/>
            <person name="Floudas D."/>
            <person name="Sun H."/>
            <person name="Yadav J.S."/>
            <person name="Pangilinan J."/>
            <person name="Larsson K.H."/>
            <person name="Matsuura K."/>
            <person name="Barry K."/>
            <person name="Labutti K."/>
            <person name="Kuo R."/>
            <person name="Ohm R.A."/>
            <person name="Bhattacharya S.S."/>
            <person name="Shirouzu T."/>
            <person name="Yoshinaga Y."/>
            <person name="Martin F.M."/>
            <person name="Grigoriev I.V."/>
            <person name="Hibbett D.S."/>
        </authorList>
    </citation>
    <scope>NUCLEOTIDE SEQUENCE [LARGE SCALE GENOMIC DNA]</scope>
    <source>
        <strain evidence="9 10">HHB9708</strain>
    </source>
</reference>
<evidence type="ECO:0000256" key="6">
    <source>
        <dbReference type="ARBA" id="ARBA00023004"/>
    </source>
</evidence>
<dbReference type="Gene3D" id="1.10.489.10">
    <property type="entry name" value="Chloroperoxidase-like"/>
    <property type="match status" value="1"/>
</dbReference>
<dbReference type="InterPro" id="IPR000028">
    <property type="entry name" value="Chloroperoxidase"/>
</dbReference>
<organism evidence="9 10">
    <name type="scientific">Sistotremastrum niveocremeum HHB9708</name>
    <dbReference type="NCBI Taxonomy" id="1314777"/>
    <lineage>
        <taxon>Eukaryota</taxon>
        <taxon>Fungi</taxon>
        <taxon>Dikarya</taxon>
        <taxon>Basidiomycota</taxon>
        <taxon>Agaricomycotina</taxon>
        <taxon>Agaricomycetes</taxon>
        <taxon>Sistotremastrales</taxon>
        <taxon>Sistotremastraceae</taxon>
        <taxon>Sertulicium</taxon>
        <taxon>Sertulicium niveocremeum</taxon>
    </lineage>
</organism>
<keyword evidence="5" id="KW-0560">Oxidoreductase</keyword>
<protein>
    <submittedName>
        <fullName evidence="9">Cloroperoxidase</fullName>
    </submittedName>
</protein>
<name>A0A164X0N5_9AGAM</name>
<evidence type="ECO:0000256" key="5">
    <source>
        <dbReference type="ARBA" id="ARBA00023002"/>
    </source>
</evidence>
<dbReference type="Pfam" id="PF01328">
    <property type="entry name" value="Peroxidase_2"/>
    <property type="match status" value="1"/>
</dbReference>
<keyword evidence="10" id="KW-1185">Reference proteome</keyword>
<keyword evidence="6" id="KW-0408">Iron</keyword>
<dbReference type="Proteomes" id="UP000076722">
    <property type="component" value="Unassembled WGS sequence"/>
</dbReference>
<dbReference type="SUPFAM" id="SSF47571">
    <property type="entry name" value="Cloroperoxidase"/>
    <property type="match status" value="1"/>
</dbReference>
<evidence type="ECO:0000313" key="10">
    <source>
        <dbReference type="Proteomes" id="UP000076722"/>
    </source>
</evidence>
<dbReference type="AlphaFoldDB" id="A0A164X0N5"/>